<dbReference type="Gene3D" id="3.30.420.10">
    <property type="entry name" value="Ribonuclease H-like superfamily/Ribonuclease H"/>
    <property type="match status" value="1"/>
</dbReference>
<dbReference type="Proteomes" id="UP001151760">
    <property type="component" value="Unassembled WGS sequence"/>
</dbReference>
<evidence type="ECO:0000259" key="1">
    <source>
        <dbReference type="PROSITE" id="PS50994"/>
    </source>
</evidence>
<keyword evidence="2" id="KW-0695">RNA-directed DNA polymerase</keyword>
<accession>A0ABQ5DU49</accession>
<dbReference type="InterPro" id="IPR012337">
    <property type="entry name" value="RNaseH-like_sf"/>
</dbReference>
<dbReference type="GO" id="GO:0003964">
    <property type="term" value="F:RNA-directed DNA polymerase activity"/>
    <property type="evidence" value="ECO:0007669"/>
    <property type="project" value="UniProtKB-KW"/>
</dbReference>
<reference evidence="2" key="1">
    <citation type="journal article" date="2022" name="Int. J. Mol. Sci.">
        <title>Draft Genome of Tanacetum Coccineum: Genomic Comparison of Closely Related Tanacetum-Family Plants.</title>
        <authorList>
            <person name="Yamashiro T."/>
            <person name="Shiraishi A."/>
            <person name="Nakayama K."/>
            <person name="Satake H."/>
        </authorList>
    </citation>
    <scope>NUCLEOTIDE SEQUENCE</scope>
</reference>
<keyword evidence="2" id="KW-0548">Nucleotidyltransferase</keyword>
<dbReference type="PANTHER" id="PTHR48475">
    <property type="entry name" value="RIBONUCLEASE H"/>
    <property type="match status" value="1"/>
</dbReference>
<comment type="caution">
    <text evidence="2">The sequence shown here is derived from an EMBL/GenBank/DDBJ whole genome shotgun (WGS) entry which is preliminary data.</text>
</comment>
<dbReference type="SUPFAM" id="SSF53098">
    <property type="entry name" value="Ribonuclease H-like"/>
    <property type="match status" value="1"/>
</dbReference>
<organism evidence="2 3">
    <name type="scientific">Tanacetum coccineum</name>
    <dbReference type="NCBI Taxonomy" id="301880"/>
    <lineage>
        <taxon>Eukaryota</taxon>
        <taxon>Viridiplantae</taxon>
        <taxon>Streptophyta</taxon>
        <taxon>Embryophyta</taxon>
        <taxon>Tracheophyta</taxon>
        <taxon>Spermatophyta</taxon>
        <taxon>Magnoliopsida</taxon>
        <taxon>eudicotyledons</taxon>
        <taxon>Gunneridae</taxon>
        <taxon>Pentapetalae</taxon>
        <taxon>asterids</taxon>
        <taxon>campanulids</taxon>
        <taxon>Asterales</taxon>
        <taxon>Asteraceae</taxon>
        <taxon>Asteroideae</taxon>
        <taxon>Anthemideae</taxon>
        <taxon>Anthemidinae</taxon>
        <taxon>Tanacetum</taxon>
    </lineage>
</organism>
<dbReference type="Pfam" id="PF00665">
    <property type="entry name" value="rve"/>
    <property type="match status" value="1"/>
</dbReference>
<reference evidence="2" key="2">
    <citation type="submission" date="2022-01" db="EMBL/GenBank/DDBJ databases">
        <authorList>
            <person name="Yamashiro T."/>
            <person name="Shiraishi A."/>
            <person name="Satake H."/>
            <person name="Nakayama K."/>
        </authorList>
    </citation>
    <scope>NUCLEOTIDE SEQUENCE</scope>
</reference>
<feature type="domain" description="Integrase catalytic" evidence="1">
    <location>
        <begin position="98"/>
        <end position="265"/>
    </location>
</feature>
<dbReference type="InterPro" id="IPR001584">
    <property type="entry name" value="Integrase_cat-core"/>
</dbReference>
<gene>
    <name evidence="2" type="ORF">Tco_0951109</name>
</gene>
<sequence>MEISTVIEEQDPRWMTPIIEFISKGMLPHEQKDARRTCRTAQRFELRNGVLYRRSFLQPWLRCVGPIQADYVLREIHTGSCIHRPIPRQPQEELTPITSPWPFHKWGIDIAGPFSVAVGGLKFLIVAIDYFTKWIEAIRGSQQSRESGQNDLFGINIVCRWITWRNVIVDNGKQFCDNPFKDWCTRLSITQRFASVKHPQTNGLVERANRSLGEGIKARLDRHKGRWVEELSHVFVGHIALHQKLAHGTLLLSCYGTDKRSTSQN</sequence>
<name>A0ABQ5DU49_9ASTR</name>
<dbReference type="PANTHER" id="PTHR48475:SF2">
    <property type="entry name" value="RIBONUCLEASE H"/>
    <property type="match status" value="1"/>
</dbReference>
<dbReference type="PROSITE" id="PS50994">
    <property type="entry name" value="INTEGRASE"/>
    <property type="match status" value="1"/>
</dbReference>
<proteinExistence type="predicted"/>
<keyword evidence="2" id="KW-0808">Transferase</keyword>
<dbReference type="EMBL" id="BQNB010015641">
    <property type="protein sequence ID" value="GJT42394.1"/>
    <property type="molecule type" value="Genomic_DNA"/>
</dbReference>
<evidence type="ECO:0000313" key="3">
    <source>
        <dbReference type="Proteomes" id="UP001151760"/>
    </source>
</evidence>
<protein>
    <submittedName>
        <fullName evidence="2">Reverse transcriptase domain-containing protein</fullName>
    </submittedName>
</protein>
<keyword evidence="3" id="KW-1185">Reference proteome</keyword>
<dbReference type="InterPro" id="IPR036397">
    <property type="entry name" value="RNaseH_sf"/>
</dbReference>
<evidence type="ECO:0000313" key="2">
    <source>
        <dbReference type="EMBL" id="GJT42394.1"/>
    </source>
</evidence>